<reference evidence="2 3" key="1">
    <citation type="submission" date="2020-08" db="EMBL/GenBank/DDBJ databases">
        <title>Sequencing the genomes of 1000 actinobacteria strains.</title>
        <authorList>
            <person name="Klenk H.-P."/>
        </authorList>
    </citation>
    <scope>NUCLEOTIDE SEQUENCE [LARGE SCALE GENOMIC DNA]</scope>
    <source>
        <strain evidence="2 3">DSM 19600</strain>
    </source>
</reference>
<evidence type="ECO:0000313" key="3">
    <source>
        <dbReference type="Proteomes" id="UP000549113"/>
    </source>
</evidence>
<sequence>MTEPAGDRIETARVRRSPRYGVFLAAGAAVGLLAALILTFVFDGFKSPAIGVTYSTGQVFGFLALYCIPIGLALTGILALILDRVAGKRTHEVRISRERFHTED</sequence>
<feature type="transmembrane region" description="Helical" evidence="1">
    <location>
        <begin position="20"/>
        <end position="42"/>
    </location>
</feature>
<organism evidence="2 3">
    <name type="scientific">Microbacterium invictum</name>
    <dbReference type="NCBI Taxonomy" id="515415"/>
    <lineage>
        <taxon>Bacteria</taxon>
        <taxon>Bacillati</taxon>
        <taxon>Actinomycetota</taxon>
        <taxon>Actinomycetes</taxon>
        <taxon>Micrococcales</taxon>
        <taxon>Microbacteriaceae</taxon>
        <taxon>Microbacterium</taxon>
    </lineage>
</organism>
<keyword evidence="3" id="KW-1185">Reference proteome</keyword>
<dbReference type="EMBL" id="JACIFH010000001">
    <property type="protein sequence ID" value="MBB4140458.1"/>
    <property type="molecule type" value="Genomic_DNA"/>
</dbReference>
<dbReference type="AlphaFoldDB" id="A0AA40SQC4"/>
<gene>
    <name evidence="2" type="ORF">BKA10_002252</name>
</gene>
<keyword evidence="1" id="KW-0812">Transmembrane</keyword>
<keyword evidence="1" id="KW-1133">Transmembrane helix</keyword>
<dbReference type="RefSeq" id="WP_183499986.1">
    <property type="nucleotide sequence ID" value="NZ_BAABCO010000004.1"/>
</dbReference>
<protein>
    <recommendedName>
        <fullName evidence="4">Potassium transporter Trk</fullName>
    </recommendedName>
</protein>
<evidence type="ECO:0000313" key="2">
    <source>
        <dbReference type="EMBL" id="MBB4140458.1"/>
    </source>
</evidence>
<accession>A0AA40SQC4</accession>
<comment type="caution">
    <text evidence="2">The sequence shown here is derived from an EMBL/GenBank/DDBJ whole genome shotgun (WGS) entry which is preliminary data.</text>
</comment>
<proteinExistence type="predicted"/>
<feature type="transmembrane region" description="Helical" evidence="1">
    <location>
        <begin position="62"/>
        <end position="82"/>
    </location>
</feature>
<evidence type="ECO:0008006" key="4">
    <source>
        <dbReference type="Google" id="ProtNLM"/>
    </source>
</evidence>
<dbReference type="Proteomes" id="UP000549113">
    <property type="component" value="Unassembled WGS sequence"/>
</dbReference>
<name>A0AA40SQC4_9MICO</name>
<evidence type="ECO:0000256" key="1">
    <source>
        <dbReference type="SAM" id="Phobius"/>
    </source>
</evidence>
<keyword evidence="1" id="KW-0472">Membrane</keyword>